<dbReference type="InterPro" id="IPR052567">
    <property type="entry name" value="OP_Dioxygenase"/>
</dbReference>
<dbReference type="NCBIfam" id="TIGR03276">
    <property type="entry name" value="Phn-HD"/>
    <property type="match status" value="1"/>
</dbReference>
<accession>A0ABY6MR54</accession>
<dbReference type="InterPro" id="IPR006674">
    <property type="entry name" value="HD_domain"/>
</dbReference>
<feature type="domain" description="HD" evidence="1">
    <location>
        <begin position="33"/>
        <end position="101"/>
    </location>
</feature>
<gene>
    <name evidence="2" type="ORF">OMP39_12575</name>
</gene>
<reference evidence="2" key="1">
    <citation type="submission" date="2022-10" db="EMBL/GenBank/DDBJ databases">
        <title>Complete genome sequence of Schlegelella aquatica LMG 23380.</title>
        <authorList>
            <person name="Musilova J."/>
            <person name="Kourilova X."/>
            <person name="Bezdicek M."/>
            <person name="Hermankova K."/>
            <person name="Obruca S."/>
            <person name="Sedlar K."/>
        </authorList>
    </citation>
    <scope>NUCLEOTIDE SEQUENCE</scope>
    <source>
        <strain evidence="2">LMG 23380</strain>
    </source>
</reference>
<dbReference type="EMBL" id="CP110257">
    <property type="protein sequence ID" value="UZD54485.1"/>
    <property type="molecule type" value="Genomic_DNA"/>
</dbReference>
<dbReference type="SUPFAM" id="SSF109604">
    <property type="entry name" value="HD-domain/PDEase-like"/>
    <property type="match status" value="1"/>
</dbReference>
<proteinExistence type="predicted"/>
<name>A0ABY6MR54_9BURK</name>
<protein>
    <submittedName>
        <fullName evidence="2">HD domain-containing protein</fullName>
    </submittedName>
</protein>
<dbReference type="Gene3D" id="1.10.3210.10">
    <property type="entry name" value="Hypothetical protein af1432"/>
    <property type="match status" value="1"/>
</dbReference>
<sequence>MPSHSIIERIDKLYRLHGQRLYSGLQAEAVTALEHALQCAQLAEWAHADDGLVAAALLHDIGHLLAGGHTPDGEDDRHEMLACAWLSQAFDADVIEPIRLHVQAKRYLCTRDAGYHDSLSPASRHTLVLQGGPMSEAQAQAFEALPHAHAAVKLRRWDDLAKVPGRPTPSLDYYLVVLARLVQDEVLGAGWSAADGLSTL</sequence>
<dbReference type="Pfam" id="PF01966">
    <property type="entry name" value="HD"/>
    <property type="match status" value="1"/>
</dbReference>
<keyword evidence="3" id="KW-1185">Reference proteome</keyword>
<dbReference type="PANTHER" id="PTHR40202">
    <property type="match status" value="1"/>
</dbReference>
<evidence type="ECO:0000259" key="1">
    <source>
        <dbReference type="Pfam" id="PF01966"/>
    </source>
</evidence>
<dbReference type="Proteomes" id="UP001163266">
    <property type="component" value="Chromosome"/>
</dbReference>
<dbReference type="PANTHER" id="PTHR40202:SF1">
    <property type="entry name" value="HD DOMAIN-CONTAINING PROTEIN"/>
    <property type="match status" value="1"/>
</dbReference>
<organism evidence="2 3">
    <name type="scientific">Caldimonas aquatica</name>
    <dbReference type="NCBI Taxonomy" id="376175"/>
    <lineage>
        <taxon>Bacteria</taxon>
        <taxon>Pseudomonadati</taxon>
        <taxon>Pseudomonadota</taxon>
        <taxon>Betaproteobacteria</taxon>
        <taxon>Burkholderiales</taxon>
        <taxon>Sphaerotilaceae</taxon>
        <taxon>Caldimonas</taxon>
    </lineage>
</organism>
<evidence type="ECO:0000313" key="2">
    <source>
        <dbReference type="EMBL" id="UZD54485.1"/>
    </source>
</evidence>
<dbReference type="RefSeq" id="WP_264892053.1">
    <property type="nucleotide sequence ID" value="NZ_CP110257.1"/>
</dbReference>
<dbReference type="InterPro" id="IPR017670">
    <property type="entry name" value="Phosphonate_degrad-assoc"/>
</dbReference>
<evidence type="ECO:0000313" key="3">
    <source>
        <dbReference type="Proteomes" id="UP001163266"/>
    </source>
</evidence>